<feature type="compositionally biased region" description="Basic and acidic residues" evidence="13">
    <location>
        <begin position="395"/>
        <end position="416"/>
    </location>
</feature>
<name>A0A8J6LKP7_TENMO</name>
<feature type="domain" description="Protein kinase" evidence="14">
    <location>
        <begin position="1794"/>
        <end position="2204"/>
    </location>
</feature>
<comment type="catalytic activity">
    <reaction evidence="9">
        <text>L-threonyl-[protein] + ATP = O-phospho-L-threonyl-[protein] + ADP + H(+)</text>
        <dbReference type="Rhea" id="RHEA:46608"/>
        <dbReference type="Rhea" id="RHEA-COMP:11060"/>
        <dbReference type="Rhea" id="RHEA-COMP:11605"/>
        <dbReference type="ChEBI" id="CHEBI:15378"/>
        <dbReference type="ChEBI" id="CHEBI:30013"/>
        <dbReference type="ChEBI" id="CHEBI:30616"/>
        <dbReference type="ChEBI" id="CHEBI:61977"/>
        <dbReference type="ChEBI" id="CHEBI:456216"/>
        <dbReference type="EC" id="2.7.11.1"/>
    </reaction>
</comment>
<dbReference type="PROSITE" id="PS00107">
    <property type="entry name" value="PROTEIN_KINASE_ATP"/>
    <property type="match status" value="1"/>
</dbReference>
<dbReference type="Pfam" id="PF00089">
    <property type="entry name" value="Trypsin"/>
    <property type="match status" value="1"/>
</dbReference>
<feature type="region of interest" description="Disordered" evidence="13">
    <location>
        <begin position="1472"/>
        <end position="1493"/>
    </location>
</feature>
<dbReference type="GO" id="GO:0000245">
    <property type="term" value="P:spliceosomal complex assembly"/>
    <property type="evidence" value="ECO:0007669"/>
    <property type="project" value="TreeGrafter"/>
</dbReference>
<keyword evidence="18" id="KW-1185">Reference proteome</keyword>
<sequence length="2206" mass="252413">MYWWVNDVYVEETTHSLLYDMLWNLALNVFNIRQTFTNDYEEQFDSMEKILIKLFDNCEALTRLLPLMIAEMLSVVLKQRHLALCILKIRPLESGVPLYFPPEDVLVSEIMERCMNTVVAAIRAFPHTVNTDRFMKTVRITMATLTEQDQKVDDLKGEPFQMSSETNTQPPITRPTAVDATGAAAAATEEKAETENVETLRTLTWDLLPDLKTDFIPIKKEKTDRRKENGSNNVRQEKVHEEPKHEISPPREQPVEPEQPKYKAPPFRGEFKRQISKEKESREESETTREHPNSNNGQAGSGRVPKPDMRDTRGLPQFEPKPQTRTVWECIKPQIEQMGQTRQGKHQKQSKKQGNTKSRKSSPEETPKQKKRDNEKARDTNAPKQKMPAKPQTPPKRERGKQQTKADLEGPEEQKQSKTKTSNLSWRKLPNVNVAPKKQRKQQKSQNLPSPTPIVETPTEIPINLSGMLSTMRACIELAQMSTELSRISLEQLYGIDLSKELSWPLKSEEQPSEQSTSEEPTEEENNTLVNRLIIDRMDFAEERPLLTSEGLAKSCVFMQYVCLQCSRRAARVFVIRNITNGKTNSHRRHMVPGVPLTSASQRRDAVLKRCRREAVRDNPADLPLGNRRDATRRNHQYLIRLNVQPEPTTLSVRLFPDAHDFRQRVSLATYHPSRRQTYRRIVCLVYRNLLLTMLRWNVIPTATIPFYTLSKRGAASRRCPHTHRRPRRDRPDPRPTLKNNTSPHFLKSQTIQNYQKHFKTDKIKHYQTSSSFVAVATSLSVLFLDIALNKKKRDPSCCPICGMTISPGELEAHLGQELEVLCKISGTGLAATRKRRQEPGRPPALPGDSGPEGRWETFQRIKSNRQGRLRMKTRKRKVDDGCMICVGRMHRTPEELNMHVEQCRKNSVNDEDETVDVEGDSELEEWAEHQRRTSTSVSTAASGNTIGSSTGRVTDNDNDNDDVIVDGDEPEECSFGPSQYTDSDVVIKTTQDKTSKKEGVQSQVATVNSSGDVQVTMDVIVESDSNVSTSDAEPTSRTQMLEELRNRIRPLTAENSGETATSTETEDYKCLICLEHYKKPVISTVCWHVHCEDCWLHALGSKNICPQCSMITAPTDLRQILPDFEDEDEQMHEMNEFVFWQMPNDPDDDDDDNPEKQEEFINSDEFSSFIPIDLDQKDLQIINGKDATDGQFPWQAIITERQTFDIRCSGALISYEWILTVADCLIGAGKTNLILLGMADRENATHGVVTIANDYIVHENFTYGIPANNIALVKLAKPVTSMLFQDYVKPITLPEKKYKPGTKITVSGWGLTDDGTNSSTTTLKYTTLTKLNKKRCIQQFGVANTKTGVFCAGDENKVKGPCDNWIPSSIHNQRISFVALQQNEAFKFGFFYEDKDERLERKRSFGHSISINWNESERSGGRIGADMSALVRRDEGRAVFACRCKRTLRGEFVVQTGFILAPEVPNSFQTTSRAGAYSRSNSGDPDERQTRSEIHSSLDTIHLRSRPASLVEEGVFFTSYAKKNTFRNERIEEVKHYESYSSRHYFAQLEERSWRYKHQIPSEHCQATNADFGDRDFRTRYQFREQPETDRLDYLSLSLSPPTRRKESSFYAHESLSFSNNSTAKYIKLKIKLASLISLFAREFRTFKMESGQLLCFANETHARDFTYDYDFTRHKYLTTLCLTILNNLLLPFLYFICYNVIVLIRVKDDDSGKVDGVDCVEDKVPIIRRFISKSCSPFYYTPSKNVEEMNEDDLHRIVESENNCTSSQEDPKSYDVGGYMPISEGDVLGDKYEVCRKLGYGQFSTVWLCHNQLTNDYVAIKVSKSQSKLSALAKDEIKLLECTNSTNRDHAGFRNIVQMFDYFCCQSINGNHTAIVLEVMGPSLLHLIKQSEYRGIQLPGVRRIIKQVLQGLEYLHDECGIIHTDLKPENILIKAKEPYIRQMVNTAKKFNELGIALPKTYGIHQRSSDFPFSSVVFVVTSDRWSNVQAYGKDDDSYEEVQLFRTKSYPEDPFLSELVSFRKKHAEPKLKGPMWIDASIEVKIGDMGNATWVNNKYNSTIQTRQYRALEVILDAGYDCPSDIWSVGCLAFELATGEFLFYPKLYNNFSLDVDHITLIWEVLGGIPKYITKRGSKADLFFSNGKLKHIEDKQLRIWKIEDVLVDKYKWKRLDAIPFAGFIEYLIEPDPSLRYTASAALSCEWINE</sequence>
<keyword evidence="2" id="KW-0723">Serine/threonine-protein kinase</keyword>
<evidence type="ECO:0000256" key="8">
    <source>
        <dbReference type="ARBA" id="ARBA00022840"/>
    </source>
</evidence>
<evidence type="ECO:0000256" key="13">
    <source>
        <dbReference type="SAM" id="MobiDB-lite"/>
    </source>
</evidence>
<dbReference type="GO" id="GO:0004842">
    <property type="term" value="F:ubiquitin-protein transferase activity"/>
    <property type="evidence" value="ECO:0007669"/>
    <property type="project" value="InterPro"/>
</dbReference>
<dbReference type="Gene3D" id="2.40.10.10">
    <property type="entry name" value="Trypsin-like serine proteases"/>
    <property type="match status" value="1"/>
</dbReference>
<feature type="compositionally biased region" description="Basic and acidic residues" evidence="13">
    <location>
        <begin position="222"/>
        <end position="249"/>
    </location>
</feature>
<gene>
    <name evidence="17" type="ORF">GEV33_006080</name>
</gene>
<evidence type="ECO:0000256" key="10">
    <source>
        <dbReference type="ARBA" id="ARBA00048679"/>
    </source>
</evidence>
<feature type="binding site" evidence="12">
    <location>
        <position position="1823"/>
    </location>
    <ligand>
        <name>ATP</name>
        <dbReference type="ChEBI" id="CHEBI:30616"/>
    </ligand>
</feature>
<comment type="catalytic activity">
    <reaction evidence="10">
        <text>L-seryl-[protein] + ATP = O-phospho-L-seryl-[protein] + ADP + H(+)</text>
        <dbReference type="Rhea" id="RHEA:17989"/>
        <dbReference type="Rhea" id="RHEA-COMP:9863"/>
        <dbReference type="Rhea" id="RHEA-COMP:11604"/>
        <dbReference type="ChEBI" id="CHEBI:15378"/>
        <dbReference type="ChEBI" id="CHEBI:29999"/>
        <dbReference type="ChEBI" id="CHEBI:30616"/>
        <dbReference type="ChEBI" id="CHEBI:83421"/>
        <dbReference type="ChEBI" id="CHEBI:456216"/>
        <dbReference type="EC" id="2.7.11.1"/>
    </reaction>
</comment>
<dbReference type="GO" id="GO:0006508">
    <property type="term" value="P:proteolysis"/>
    <property type="evidence" value="ECO:0007669"/>
    <property type="project" value="InterPro"/>
</dbReference>
<feature type="compositionally biased region" description="Low complexity" evidence="13">
    <location>
        <begin position="934"/>
        <end position="943"/>
    </location>
</feature>
<dbReference type="SUPFAM" id="SSF50494">
    <property type="entry name" value="Trypsin-like serine proteases"/>
    <property type="match status" value="1"/>
</dbReference>
<feature type="region of interest" description="Disordered" evidence="13">
    <location>
        <begin position="831"/>
        <end position="856"/>
    </location>
</feature>
<evidence type="ECO:0000256" key="7">
    <source>
        <dbReference type="ARBA" id="ARBA00022833"/>
    </source>
</evidence>
<feature type="compositionally biased region" description="Polar residues" evidence="13">
    <location>
        <begin position="1472"/>
        <end position="1484"/>
    </location>
</feature>
<dbReference type="GO" id="GO:0005737">
    <property type="term" value="C:cytoplasm"/>
    <property type="evidence" value="ECO:0007669"/>
    <property type="project" value="TreeGrafter"/>
</dbReference>
<dbReference type="Pfam" id="PF15926">
    <property type="entry name" value="RNF220"/>
    <property type="match status" value="1"/>
</dbReference>
<feature type="compositionally biased region" description="Low complexity" evidence="13">
    <location>
        <begin position="176"/>
        <end position="187"/>
    </location>
</feature>
<dbReference type="PANTHER" id="PTHR47634">
    <property type="entry name" value="PROTEIN KINASE DOMAIN-CONTAINING PROTEIN-RELATED"/>
    <property type="match status" value="1"/>
</dbReference>
<dbReference type="InterPro" id="IPR051334">
    <property type="entry name" value="SRPK"/>
</dbReference>
<evidence type="ECO:0000259" key="14">
    <source>
        <dbReference type="PROSITE" id="PS50011"/>
    </source>
</evidence>
<comment type="caution">
    <text evidence="17">The sequence shown here is derived from an EMBL/GenBank/DDBJ whole genome shotgun (WGS) entry which is preliminary data.</text>
</comment>
<dbReference type="GO" id="GO:0050684">
    <property type="term" value="P:regulation of mRNA processing"/>
    <property type="evidence" value="ECO:0007669"/>
    <property type="project" value="TreeGrafter"/>
</dbReference>
<feature type="compositionally biased region" description="Polar residues" evidence="13">
    <location>
        <begin position="944"/>
        <end position="953"/>
    </location>
</feature>
<dbReference type="PROSITE" id="PS50011">
    <property type="entry name" value="PROTEIN_KINASE_DOM"/>
    <property type="match status" value="1"/>
</dbReference>
<dbReference type="PANTHER" id="PTHR47634:SF9">
    <property type="entry name" value="PROTEIN KINASE DOMAIN-CONTAINING PROTEIN-RELATED"/>
    <property type="match status" value="1"/>
</dbReference>
<reference evidence="17" key="1">
    <citation type="journal article" date="2020" name="J Insects Food Feed">
        <title>The yellow mealworm (Tenebrio molitor) genome: a resource for the emerging insects as food and feed industry.</title>
        <authorList>
            <person name="Eriksson T."/>
            <person name="Andere A."/>
            <person name="Kelstrup H."/>
            <person name="Emery V."/>
            <person name="Picard C."/>
        </authorList>
    </citation>
    <scope>NUCLEOTIDE SEQUENCE</scope>
    <source>
        <strain evidence="17">Stoneville</strain>
        <tissue evidence="17">Whole head</tissue>
    </source>
</reference>
<evidence type="ECO:0000313" key="17">
    <source>
        <dbReference type="EMBL" id="KAH0816711.1"/>
    </source>
</evidence>
<dbReference type="GO" id="GO:0004674">
    <property type="term" value="F:protein serine/threonine kinase activity"/>
    <property type="evidence" value="ECO:0007669"/>
    <property type="project" value="UniProtKB-KW"/>
</dbReference>
<dbReference type="Gene3D" id="3.30.40.10">
    <property type="entry name" value="Zinc/RING finger domain, C3HC4 (zinc finger)"/>
    <property type="match status" value="1"/>
</dbReference>
<evidence type="ECO:0000256" key="5">
    <source>
        <dbReference type="ARBA" id="ARBA00022771"/>
    </source>
</evidence>
<evidence type="ECO:0000256" key="4">
    <source>
        <dbReference type="ARBA" id="ARBA00022741"/>
    </source>
</evidence>
<dbReference type="Pfam" id="PF00069">
    <property type="entry name" value="Pkinase"/>
    <property type="match status" value="2"/>
</dbReference>
<feature type="compositionally biased region" description="Basic residues" evidence="13">
    <location>
        <begin position="716"/>
        <end position="729"/>
    </location>
</feature>
<dbReference type="InterPro" id="IPR008271">
    <property type="entry name" value="Ser/Thr_kinase_AS"/>
</dbReference>
<dbReference type="InterPro" id="IPR009003">
    <property type="entry name" value="Peptidase_S1_PA"/>
</dbReference>
<feature type="region of interest" description="Disordered" evidence="13">
    <location>
        <begin position="222"/>
        <end position="459"/>
    </location>
</feature>
<proteinExistence type="predicted"/>
<evidence type="ECO:0000259" key="15">
    <source>
        <dbReference type="PROSITE" id="PS50089"/>
    </source>
</evidence>
<dbReference type="InterPro" id="IPR017441">
    <property type="entry name" value="Protein_kinase_ATP_BS"/>
</dbReference>
<feature type="region of interest" description="Disordered" evidence="13">
    <location>
        <begin position="159"/>
        <end position="195"/>
    </location>
</feature>
<dbReference type="Gene3D" id="3.30.200.20">
    <property type="entry name" value="Phosphorylase Kinase, domain 1"/>
    <property type="match status" value="1"/>
</dbReference>
<dbReference type="GO" id="GO:0005524">
    <property type="term" value="F:ATP binding"/>
    <property type="evidence" value="ECO:0007669"/>
    <property type="project" value="UniProtKB-UniRule"/>
</dbReference>
<evidence type="ECO:0000313" key="18">
    <source>
        <dbReference type="Proteomes" id="UP000719412"/>
    </source>
</evidence>
<dbReference type="Pfam" id="PF13923">
    <property type="entry name" value="zf-C3HC4_2"/>
    <property type="match status" value="1"/>
</dbReference>
<protein>
    <recommendedName>
        <fullName evidence="1">non-specific serine/threonine protein kinase</fullName>
        <ecNumber evidence="1">2.7.11.1</ecNumber>
    </recommendedName>
</protein>
<feature type="compositionally biased region" description="Basic and acidic residues" evidence="13">
    <location>
        <begin position="269"/>
        <end position="292"/>
    </location>
</feature>
<feature type="region of interest" description="Disordered" evidence="13">
    <location>
        <begin position="930"/>
        <end position="960"/>
    </location>
</feature>
<feature type="region of interest" description="Disordered" evidence="13">
    <location>
        <begin position="505"/>
        <end position="527"/>
    </location>
</feature>
<dbReference type="InterPro" id="IPR031824">
    <property type="entry name" value="RNF220_mid"/>
</dbReference>
<evidence type="ECO:0000259" key="16">
    <source>
        <dbReference type="PROSITE" id="PS50240"/>
    </source>
</evidence>
<keyword evidence="3" id="KW-0808">Transferase</keyword>
<feature type="compositionally biased region" description="Basic and acidic residues" evidence="13">
    <location>
        <begin position="361"/>
        <end position="381"/>
    </location>
</feature>
<dbReference type="PROSITE" id="PS50240">
    <property type="entry name" value="TRYPSIN_DOM"/>
    <property type="match status" value="1"/>
</dbReference>
<dbReference type="GO" id="GO:0008270">
    <property type="term" value="F:zinc ion binding"/>
    <property type="evidence" value="ECO:0007669"/>
    <property type="project" value="UniProtKB-KW"/>
</dbReference>
<evidence type="ECO:0000256" key="3">
    <source>
        <dbReference type="ARBA" id="ARBA00022679"/>
    </source>
</evidence>
<dbReference type="SUPFAM" id="SSF56112">
    <property type="entry name" value="Protein kinase-like (PK-like)"/>
    <property type="match status" value="1"/>
</dbReference>
<dbReference type="SMART" id="SM00020">
    <property type="entry name" value="Tryp_SPc"/>
    <property type="match status" value="1"/>
</dbReference>
<evidence type="ECO:0000256" key="2">
    <source>
        <dbReference type="ARBA" id="ARBA00022527"/>
    </source>
</evidence>
<dbReference type="InterPro" id="IPR001254">
    <property type="entry name" value="Trypsin_dom"/>
</dbReference>
<evidence type="ECO:0000256" key="9">
    <source>
        <dbReference type="ARBA" id="ARBA00047899"/>
    </source>
</evidence>
<dbReference type="InterPro" id="IPR043504">
    <property type="entry name" value="Peptidase_S1_PA_chymotrypsin"/>
</dbReference>
<dbReference type="Gene3D" id="1.10.510.10">
    <property type="entry name" value="Transferase(Phosphotransferase) domain 1"/>
    <property type="match status" value="1"/>
</dbReference>
<dbReference type="FunFam" id="1.10.510.10:FF:000275">
    <property type="entry name" value="SRSF protein kinase 2 isoform X3"/>
    <property type="match status" value="1"/>
</dbReference>
<feature type="domain" description="RING-type" evidence="15">
    <location>
        <begin position="1071"/>
        <end position="1110"/>
    </location>
</feature>
<dbReference type="InterPro" id="IPR001841">
    <property type="entry name" value="Znf_RING"/>
</dbReference>
<evidence type="ECO:0000256" key="6">
    <source>
        <dbReference type="ARBA" id="ARBA00022777"/>
    </source>
</evidence>
<keyword evidence="4 12" id="KW-0547">Nucleotide-binding</keyword>
<dbReference type="CDD" id="cd00190">
    <property type="entry name" value="Tryp_SPc"/>
    <property type="match status" value="1"/>
</dbReference>
<dbReference type="InterPro" id="IPR040178">
    <property type="entry name" value="RNF220_RING"/>
</dbReference>
<dbReference type="GO" id="GO:0005634">
    <property type="term" value="C:nucleus"/>
    <property type="evidence" value="ECO:0007669"/>
    <property type="project" value="TreeGrafter"/>
</dbReference>
<keyword evidence="5 11" id="KW-0863">Zinc-finger</keyword>
<dbReference type="InterPro" id="IPR011009">
    <property type="entry name" value="Kinase-like_dom_sf"/>
</dbReference>
<dbReference type="SMART" id="SM00220">
    <property type="entry name" value="S_TKc"/>
    <property type="match status" value="1"/>
</dbReference>
<dbReference type="SUPFAM" id="SSF57850">
    <property type="entry name" value="RING/U-box"/>
    <property type="match status" value="1"/>
</dbReference>
<feature type="domain" description="Peptidase S1" evidence="16">
    <location>
        <begin position="1182"/>
        <end position="1500"/>
    </location>
</feature>
<dbReference type="EMBL" id="JABDTM020021074">
    <property type="protein sequence ID" value="KAH0816711.1"/>
    <property type="molecule type" value="Genomic_DNA"/>
</dbReference>
<keyword evidence="5 11" id="KW-0479">Metal-binding</keyword>
<dbReference type="GO" id="GO:0004252">
    <property type="term" value="F:serine-type endopeptidase activity"/>
    <property type="evidence" value="ECO:0007669"/>
    <property type="project" value="InterPro"/>
</dbReference>
<dbReference type="InterPro" id="IPR013083">
    <property type="entry name" value="Znf_RING/FYVE/PHD"/>
</dbReference>
<dbReference type="InterPro" id="IPR000719">
    <property type="entry name" value="Prot_kinase_dom"/>
</dbReference>
<reference evidence="17" key="2">
    <citation type="submission" date="2021-08" db="EMBL/GenBank/DDBJ databases">
        <authorList>
            <person name="Eriksson T."/>
        </authorList>
    </citation>
    <scope>NUCLEOTIDE SEQUENCE</scope>
    <source>
        <strain evidence="17">Stoneville</strain>
        <tissue evidence="17">Whole head</tissue>
    </source>
</reference>
<dbReference type="EC" id="2.7.11.1" evidence="1"/>
<evidence type="ECO:0000256" key="11">
    <source>
        <dbReference type="PROSITE-ProRule" id="PRU00175"/>
    </source>
</evidence>
<organism evidence="17 18">
    <name type="scientific">Tenebrio molitor</name>
    <name type="common">Yellow mealworm beetle</name>
    <dbReference type="NCBI Taxonomy" id="7067"/>
    <lineage>
        <taxon>Eukaryota</taxon>
        <taxon>Metazoa</taxon>
        <taxon>Ecdysozoa</taxon>
        <taxon>Arthropoda</taxon>
        <taxon>Hexapoda</taxon>
        <taxon>Insecta</taxon>
        <taxon>Pterygota</taxon>
        <taxon>Neoptera</taxon>
        <taxon>Endopterygota</taxon>
        <taxon>Coleoptera</taxon>
        <taxon>Polyphaga</taxon>
        <taxon>Cucujiformia</taxon>
        <taxon>Tenebrionidae</taxon>
        <taxon>Tenebrio</taxon>
    </lineage>
</organism>
<feature type="region of interest" description="Disordered" evidence="13">
    <location>
        <begin position="716"/>
        <end position="745"/>
    </location>
</feature>
<keyword evidence="6" id="KW-0418">Kinase</keyword>
<evidence type="ECO:0000256" key="1">
    <source>
        <dbReference type="ARBA" id="ARBA00012513"/>
    </source>
</evidence>
<dbReference type="PROSITE" id="PS50089">
    <property type="entry name" value="ZF_RING_2"/>
    <property type="match status" value="1"/>
</dbReference>
<keyword evidence="8 12" id="KW-0067">ATP-binding</keyword>
<evidence type="ECO:0000256" key="12">
    <source>
        <dbReference type="PROSITE-ProRule" id="PRU10141"/>
    </source>
</evidence>
<dbReference type="PROSITE" id="PS00108">
    <property type="entry name" value="PROTEIN_KINASE_ST"/>
    <property type="match status" value="1"/>
</dbReference>
<dbReference type="CDD" id="cd16563">
    <property type="entry name" value="RING-HC_RNF220"/>
    <property type="match status" value="1"/>
</dbReference>
<keyword evidence="7" id="KW-0862">Zinc</keyword>
<dbReference type="Proteomes" id="UP000719412">
    <property type="component" value="Unassembled WGS sequence"/>
</dbReference>
<feature type="compositionally biased region" description="Polar residues" evidence="13">
    <location>
        <begin position="161"/>
        <end position="171"/>
    </location>
</feature>
<accession>A0A8J6LKP7</accession>